<dbReference type="Proteomes" id="UP001732700">
    <property type="component" value="Chromosome 2C"/>
</dbReference>
<evidence type="ECO:0000313" key="2">
    <source>
        <dbReference type="Proteomes" id="UP001732700"/>
    </source>
</evidence>
<accession>A0ACD5US75</accession>
<keyword evidence="2" id="KW-1185">Reference proteome</keyword>
<proteinExistence type="predicted"/>
<dbReference type="EnsemblPlants" id="AVESA.00010b.r2.2CG0307970.1">
    <property type="protein sequence ID" value="AVESA.00010b.r2.2CG0307970.1.CDS"/>
    <property type="gene ID" value="AVESA.00010b.r2.2CG0307970"/>
</dbReference>
<evidence type="ECO:0000313" key="1">
    <source>
        <dbReference type="EnsemblPlants" id="AVESA.00010b.r2.2CG0307970.1.CDS"/>
    </source>
</evidence>
<reference evidence="1" key="1">
    <citation type="submission" date="2021-05" db="EMBL/GenBank/DDBJ databases">
        <authorList>
            <person name="Scholz U."/>
            <person name="Mascher M."/>
            <person name="Fiebig A."/>
        </authorList>
    </citation>
    <scope>NUCLEOTIDE SEQUENCE [LARGE SCALE GENOMIC DNA]</scope>
</reference>
<organism evidence="1 2">
    <name type="scientific">Avena sativa</name>
    <name type="common">Oat</name>
    <dbReference type="NCBI Taxonomy" id="4498"/>
    <lineage>
        <taxon>Eukaryota</taxon>
        <taxon>Viridiplantae</taxon>
        <taxon>Streptophyta</taxon>
        <taxon>Embryophyta</taxon>
        <taxon>Tracheophyta</taxon>
        <taxon>Spermatophyta</taxon>
        <taxon>Magnoliopsida</taxon>
        <taxon>Liliopsida</taxon>
        <taxon>Poales</taxon>
        <taxon>Poaceae</taxon>
        <taxon>BOP clade</taxon>
        <taxon>Pooideae</taxon>
        <taxon>Poodae</taxon>
        <taxon>Poeae</taxon>
        <taxon>Poeae Chloroplast Group 1 (Aveneae type)</taxon>
        <taxon>Aveninae</taxon>
        <taxon>Avena</taxon>
    </lineage>
</organism>
<protein>
    <submittedName>
        <fullName evidence="1">Uncharacterized protein</fullName>
    </submittedName>
</protein>
<reference evidence="1" key="2">
    <citation type="submission" date="2025-09" db="UniProtKB">
        <authorList>
            <consortium name="EnsemblPlants"/>
        </authorList>
    </citation>
    <scope>IDENTIFICATION</scope>
</reference>
<sequence length="808" mass="87613">MATEDAQVEVERRLRDIGARLGSLPGSNKELLSLVEETEIWLSRVDQSPPKSMHDALKPAMDALVEKRLLKHSSQAIKVGVACCLTEVTRISAPEPPYPDDVMRGVFTVVVQSFAKLDDTESPLFAKRVSMLETVAKVRSCVLMLDLDCDDLILDTFNHFFSTISSTHQENVITSMETIMMFVIQESEPVHSDLASCLLRYLKKEKKDSLPASFMLAERIVGLCAEKLKPVFIELLQGTPLNDYSEAVVVLVEGSSDAGTDDEVDAVGEDTVADKNLSPLAVSDESPESPQESSRSEKGVNSPEQYGSPPCSTPAALLSNGGASVDNVKPPNGPASSKQKPEMSSDIKQTKVPDEVASDDKEAPETVAVPEKLSGVGSKKSRKLDTSTESKVSEPSKVASDSEGPASGELSPETKVGNRVADDTSKPVDSTPAVDKPKRGRPPAVKSQEKKTVGKSQGSGLESKEVRSGSTSGGRPARRLAKDVKLSPRKTGEGESSKKQSKGSSNLRKKDTLSDKDEDSDEDLSLKEMASPKSMTKTGKTKGQPGDSGVSKRKLEPEAEEFPQSKKNKVLDESLVGSRIKVWWPDDKKFYNGVVKSFKASTKKHKVVYDDGDIEQLELEKEKWDFIAEEQDMNSNATSDMPRGRRGKGNWGQRTKEGNAETPKSSKQDSIEDSDPPKKRGRPKVVRSSTSNDDSPVTSARSKAKSAEKDAEETPKAGSSLKTGGGRWPRSTGKASNKDETGSKPKGSKDETKSGASDGSKTNGVSAKRKPKEKEVESSEEEEPEEEEPEPESAKASTGKKRRRKWLN</sequence>
<name>A0ACD5US75_AVESA</name>